<dbReference type="PROSITE" id="PS00452">
    <property type="entry name" value="GUANYLATE_CYCLASE_1"/>
    <property type="match status" value="1"/>
</dbReference>
<dbReference type="CDD" id="cd07302">
    <property type="entry name" value="CHD"/>
    <property type="match status" value="1"/>
</dbReference>
<keyword evidence="7" id="KW-0479">Metal-binding</keyword>
<feature type="transmembrane region" description="Helical" evidence="19">
    <location>
        <begin position="12"/>
        <end position="30"/>
    </location>
</feature>
<dbReference type="GO" id="GO:0007189">
    <property type="term" value="P:adenylate cyclase-activating G protein-coupled receptor signaling pathway"/>
    <property type="evidence" value="ECO:0007669"/>
    <property type="project" value="TreeGrafter"/>
</dbReference>
<evidence type="ECO:0000256" key="17">
    <source>
        <dbReference type="ARBA" id="ARBA00064436"/>
    </source>
</evidence>
<evidence type="ECO:0000259" key="20">
    <source>
        <dbReference type="PROSITE" id="PS50125"/>
    </source>
</evidence>
<comment type="caution">
    <text evidence="21">The sequence shown here is derived from an EMBL/GenBank/DDBJ whole genome shotgun (WGS) entry which is preliminary data.</text>
</comment>
<dbReference type="GO" id="GO:0035556">
    <property type="term" value="P:intracellular signal transduction"/>
    <property type="evidence" value="ECO:0007669"/>
    <property type="project" value="InterPro"/>
</dbReference>
<name>G7H5S1_9ACTN</name>
<dbReference type="AlphaFoldDB" id="G7H5S1"/>
<evidence type="ECO:0000256" key="1">
    <source>
        <dbReference type="ARBA" id="ARBA00001593"/>
    </source>
</evidence>
<evidence type="ECO:0000256" key="12">
    <source>
        <dbReference type="ARBA" id="ARBA00022998"/>
    </source>
</evidence>
<keyword evidence="11 19" id="KW-1133">Transmembrane helix</keyword>
<dbReference type="GO" id="GO:0046872">
    <property type="term" value="F:metal ion binding"/>
    <property type="evidence" value="ECO:0007669"/>
    <property type="project" value="UniProtKB-KW"/>
</dbReference>
<keyword evidence="9" id="KW-0067">ATP-binding</keyword>
<dbReference type="Pfam" id="PF20967">
    <property type="entry name" value="MASE7"/>
    <property type="match status" value="1"/>
</dbReference>
<evidence type="ECO:0000256" key="6">
    <source>
        <dbReference type="ARBA" id="ARBA00022692"/>
    </source>
</evidence>
<evidence type="ECO:0000256" key="3">
    <source>
        <dbReference type="ARBA" id="ARBA00004141"/>
    </source>
</evidence>
<reference evidence="21 22" key="1">
    <citation type="submission" date="2011-11" db="EMBL/GenBank/DDBJ databases">
        <title>Whole genome shotgun sequence of Gordonia araii NBRC 100433.</title>
        <authorList>
            <person name="Yoshida Y."/>
            <person name="Hosoyama A."/>
            <person name="Tsuchikane K."/>
            <person name="Katsumata H."/>
            <person name="Yamazaki S."/>
            <person name="Fujita N."/>
        </authorList>
    </citation>
    <scope>NUCLEOTIDE SEQUENCE [LARGE SCALE GENOMIC DNA]</scope>
    <source>
        <strain evidence="21 22">NBRC 100433</strain>
    </source>
</reference>
<accession>G7H5S1</accession>
<keyword evidence="8" id="KW-0547">Nucleotide-binding</keyword>
<feature type="transmembrane region" description="Helical" evidence="19">
    <location>
        <begin position="136"/>
        <end position="162"/>
    </location>
</feature>
<evidence type="ECO:0000256" key="15">
    <source>
        <dbReference type="ARBA" id="ARBA00032597"/>
    </source>
</evidence>
<evidence type="ECO:0000256" key="13">
    <source>
        <dbReference type="ARBA" id="ARBA00023136"/>
    </source>
</evidence>
<sequence>MDVRGQRLVSVASYGSAVVGFAFAAVSFAAGSPQVGAANLVVALAIALVPLLKRLGPLAPAIGFVATATVSLLVLSLIIGTGAGLSLYFVIMAAAAPMIVGSKRPVLALAVLGIAITAVVGLHLGVPSNTGRLPDWLMTVGFIANAVGASVLAFVIVGYGLLQIQRAEDALEEEYERSEALLDNILPRSIAQRLKQPTHMEIADTYDDASILFADIAGFTAMSSHTSPTEVVRFLDRLYTELDALVERHGLEKIKTTGDSYMVVSGVPEPRSDHLQALARFALDMHDVCAAVNSADGGAMPLRVGLADGPVVAGVIGSTKFFYDVWGDAVNLASRMESTGVPGRIQVTASVRDRLAGSFVFEERGVVAVKGKDDQNTWFLVGERPRRGALAA</sequence>
<dbReference type="SMART" id="SM00044">
    <property type="entry name" value="CYCc"/>
    <property type="match status" value="1"/>
</dbReference>
<keyword evidence="6 19" id="KW-0812">Transmembrane</keyword>
<dbReference type="GO" id="GO:0006171">
    <property type="term" value="P:cAMP biosynthetic process"/>
    <property type="evidence" value="ECO:0007669"/>
    <property type="project" value="UniProtKB-KW"/>
</dbReference>
<dbReference type="InterPro" id="IPR048432">
    <property type="entry name" value="MASE7"/>
</dbReference>
<dbReference type="EMBL" id="BAEE01000064">
    <property type="protein sequence ID" value="GAB11196.1"/>
    <property type="molecule type" value="Genomic_DNA"/>
</dbReference>
<evidence type="ECO:0000256" key="5">
    <source>
        <dbReference type="ARBA" id="ARBA00021420"/>
    </source>
</evidence>
<comment type="subcellular location">
    <subcellularLocation>
        <location evidence="3">Membrane</location>
        <topology evidence="3">Multi-pass membrane protein</topology>
    </subcellularLocation>
</comment>
<comment type="subunit">
    <text evidence="17">Homodimer. Can also exist as monomer.</text>
</comment>
<comment type="cofactor">
    <cofactor evidence="2">
        <name>Mg(2+)</name>
        <dbReference type="ChEBI" id="CHEBI:18420"/>
    </cofactor>
</comment>
<dbReference type="SUPFAM" id="SSF55073">
    <property type="entry name" value="Nucleotide cyclase"/>
    <property type="match status" value="1"/>
</dbReference>
<comment type="similarity">
    <text evidence="18">Belongs to the adenylyl cyclase class-4/guanylyl cyclase family.</text>
</comment>
<feature type="transmembrane region" description="Helical" evidence="19">
    <location>
        <begin position="106"/>
        <end position="124"/>
    </location>
</feature>
<proteinExistence type="inferred from homology"/>
<dbReference type="Gene3D" id="3.30.70.1230">
    <property type="entry name" value="Nucleotide cyclase"/>
    <property type="match status" value="1"/>
</dbReference>
<dbReference type="GO" id="GO:0005886">
    <property type="term" value="C:plasma membrane"/>
    <property type="evidence" value="ECO:0007669"/>
    <property type="project" value="UniProtKB-ARBA"/>
</dbReference>
<dbReference type="GO" id="GO:0004016">
    <property type="term" value="F:adenylate cyclase activity"/>
    <property type="evidence" value="ECO:0007669"/>
    <property type="project" value="UniProtKB-EC"/>
</dbReference>
<dbReference type="PANTHER" id="PTHR45627">
    <property type="entry name" value="ADENYLATE CYCLASE TYPE 1"/>
    <property type="match status" value="1"/>
</dbReference>
<evidence type="ECO:0000256" key="19">
    <source>
        <dbReference type="SAM" id="Phobius"/>
    </source>
</evidence>
<dbReference type="Proteomes" id="UP000035088">
    <property type="component" value="Unassembled WGS sequence"/>
</dbReference>
<evidence type="ECO:0000256" key="4">
    <source>
        <dbReference type="ARBA" id="ARBA00012201"/>
    </source>
</evidence>
<keyword evidence="22" id="KW-1185">Reference proteome</keyword>
<feature type="transmembrane region" description="Helical" evidence="19">
    <location>
        <begin position="36"/>
        <end position="52"/>
    </location>
</feature>
<evidence type="ECO:0000256" key="7">
    <source>
        <dbReference type="ARBA" id="ARBA00022723"/>
    </source>
</evidence>
<keyword evidence="10" id="KW-0460">Magnesium</keyword>
<evidence type="ECO:0000256" key="8">
    <source>
        <dbReference type="ARBA" id="ARBA00022741"/>
    </source>
</evidence>
<evidence type="ECO:0000256" key="2">
    <source>
        <dbReference type="ARBA" id="ARBA00001946"/>
    </source>
</evidence>
<evidence type="ECO:0000313" key="21">
    <source>
        <dbReference type="EMBL" id="GAB11196.1"/>
    </source>
</evidence>
<evidence type="ECO:0000256" key="16">
    <source>
        <dbReference type="ARBA" id="ARBA00032637"/>
    </source>
</evidence>
<evidence type="ECO:0000256" key="10">
    <source>
        <dbReference type="ARBA" id="ARBA00022842"/>
    </source>
</evidence>
<dbReference type="STRING" id="1073574.GOARA_064_01980"/>
<dbReference type="InterPro" id="IPR029787">
    <property type="entry name" value="Nucleotide_cyclase"/>
</dbReference>
<keyword evidence="12" id="KW-0115">cAMP biosynthesis</keyword>
<dbReference type="GO" id="GO:0005524">
    <property type="term" value="F:ATP binding"/>
    <property type="evidence" value="ECO:0007669"/>
    <property type="project" value="UniProtKB-KW"/>
</dbReference>
<dbReference type="PROSITE" id="PS50125">
    <property type="entry name" value="GUANYLATE_CYCLASE_2"/>
    <property type="match status" value="1"/>
</dbReference>
<dbReference type="FunFam" id="3.30.70.1230:FF:000033">
    <property type="entry name" value="Adenylate cyclase"/>
    <property type="match status" value="1"/>
</dbReference>
<evidence type="ECO:0000313" key="22">
    <source>
        <dbReference type="Proteomes" id="UP000035088"/>
    </source>
</evidence>
<protein>
    <recommendedName>
        <fullName evidence="5">Adenylate cyclase</fullName>
        <ecNumber evidence="4">4.6.1.1</ecNumber>
    </recommendedName>
    <alternativeName>
        <fullName evidence="15">ATP pyrophosphate-lyase</fullName>
    </alternativeName>
    <alternativeName>
        <fullName evidence="16">Adenylyl cyclase</fullName>
    </alternativeName>
</protein>
<comment type="catalytic activity">
    <reaction evidence="1">
        <text>ATP = 3',5'-cyclic AMP + diphosphate</text>
        <dbReference type="Rhea" id="RHEA:15389"/>
        <dbReference type="ChEBI" id="CHEBI:30616"/>
        <dbReference type="ChEBI" id="CHEBI:33019"/>
        <dbReference type="ChEBI" id="CHEBI:58165"/>
        <dbReference type="EC" id="4.6.1.1"/>
    </reaction>
</comment>
<evidence type="ECO:0000256" key="14">
    <source>
        <dbReference type="ARBA" id="ARBA00023239"/>
    </source>
</evidence>
<evidence type="ECO:0000256" key="18">
    <source>
        <dbReference type="RuleBase" id="RU000405"/>
    </source>
</evidence>
<gene>
    <name evidence="21" type="ORF">GOARA_064_01980</name>
</gene>
<evidence type="ECO:0000256" key="9">
    <source>
        <dbReference type="ARBA" id="ARBA00022840"/>
    </source>
</evidence>
<keyword evidence="13 19" id="KW-0472">Membrane</keyword>
<organism evidence="21 22">
    <name type="scientific">Gordonia araii NBRC 100433</name>
    <dbReference type="NCBI Taxonomy" id="1073574"/>
    <lineage>
        <taxon>Bacteria</taxon>
        <taxon>Bacillati</taxon>
        <taxon>Actinomycetota</taxon>
        <taxon>Actinomycetes</taxon>
        <taxon>Mycobacteriales</taxon>
        <taxon>Gordoniaceae</taxon>
        <taxon>Gordonia</taxon>
    </lineage>
</organism>
<dbReference type="InterPro" id="IPR001054">
    <property type="entry name" value="A/G_cyclase"/>
</dbReference>
<dbReference type="PANTHER" id="PTHR45627:SF12">
    <property type="entry name" value="ADENYLATE CYCLASE TYPE 2"/>
    <property type="match status" value="1"/>
</dbReference>
<feature type="domain" description="Guanylate cyclase" evidence="20">
    <location>
        <begin position="210"/>
        <end position="337"/>
    </location>
</feature>
<dbReference type="EC" id="4.6.1.1" evidence="4"/>
<dbReference type="InterPro" id="IPR018297">
    <property type="entry name" value="A/G_cyclase_CS"/>
</dbReference>
<evidence type="ECO:0000256" key="11">
    <source>
        <dbReference type="ARBA" id="ARBA00022989"/>
    </source>
</evidence>
<keyword evidence="14 18" id="KW-0456">Lyase</keyword>
<dbReference type="Pfam" id="PF00211">
    <property type="entry name" value="Guanylate_cyc"/>
    <property type="match status" value="1"/>
</dbReference>